<evidence type="ECO:0000259" key="4">
    <source>
        <dbReference type="PROSITE" id="PS50043"/>
    </source>
</evidence>
<dbReference type="PROSITE" id="PS50043">
    <property type="entry name" value="HTH_LUXR_2"/>
    <property type="match status" value="1"/>
</dbReference>
<dbReference type="SMART" id="SM00421">
    <property type="entry name" value="HTH_LUXR"/>
    <property type="match status" value="1"/>
</dbReference>
<protein>
    <submittedName>
        <fullName evidence="6">Response regulator transcription factor</fullName>
    </submittedName>
</protein>
<sequence length="215" mass="24612">MKDTRILLVDDHDLVLQGLKRIVECSLPEITHICTASTGQEVLRLIASCDFDLFLLDIELPDMSGLDLIASIHQKIPEARIIVNTMHEEIWFVKDLLQSNVSGILFKSVNSNRIAEAIRRVLEGQTYFCPYAEQVRAQMRRSDERRREELTLRELDVLKRISEGKNTQEIARELCVSVNTVDTHRRHLLEKLGARNVADLIMTAISRGIIPIRKS</sequence>
<dbReference type="AlphaFoldDB" id="A0A9D2A5X8"/>
<dbReference type="CDD" id="cd06170">
    <property type="entry name" value="LuxR_C_like"/>
    <property type="match status" value="1"/>
</dbReference>
<evidence type="ECO:0000313" key="7">
    <source>
        <dbReference type="Proteomes" id="UP000824023"/>
    </source>
</evidence>
<organism evidence="6 7">
    <name type="scientific">Candidatus Bacteroides merdipullorum</name>
    <dbReference type="NCBI Taxonomy" id="2838474"/>
    <lineage>
        <taxon>Bacteria</taxon>
        <taxon>Pseudomonadati</taxon>
        <taxon>Bacteroidota</taxon>
        <taxon>Bacteroidia</taxon>
        <taxon>Bacteroidales</taxon>
        <taxon>Bacteroidaceae</taxon>
        <taxon>Bacteroides</taxon>
    </lineage>
</organism>
<dbReference type="InterPro" id="IPR058245">
    <property type="entry name" value="NreC/VraR/RcsB-like_REC"/>
</dbReference>
<dbReference type="InterPro" id="IPR016032">
    <property type="entry name" value="Sig_transdc_resp-reg_C-effctor"/>
</dbReference>
<dbReference type="InterPro" id="IPR039420">
    <property type="entry name" value="WalR-like"/>
</dbReference>
<comment type="caution">
    <text evidence="6">The sequence shown here is derived from an EMBL/GenBank/DDBJ whole genome shotgun (WGS) entry which is preliminary data.</text>
</comment>
<dbReference type="Pfam" id="PF00072">
    <property type="entry name" value="Response_reg"/>
    <property type="match status" value="1"/>
</dbReference>
<evidence type="ECO:0000256" key="1">
    <source>
        <dbReference type="ARBA" id="ARBA00022553"/>
    </source>
</evidence>
<reference evidence="6" key="2">
    <citation type="submission" date="2021-04" db="EMBL/GenBank/DDBJ databases">
        <authorList>
            <person name="Gilroy R."/>
        </authorList>
    </citation>
    <scope>NUCLEOTIDE SEQUENCE</scope>
    <source>
        <strain evidence="6">ChiHjej12B11-24981</strain>
    </source>
</reference>
<dbReference type="GO" id="GO:0000160">
    <property type="term" value="P:phosphorelay signal transduction system"/>
    <property type="evidence" value="ECO:0007669"/>
    <property type="project" value="InterPro"/>
</dbReference>
<dbReference type="GO" id="GO:0003677">
    <property type="term" value="F:DNA binding"/>
    <property type="evidence" value="ECO:0007669"/>
    <property type="project" value="UniProtKB-KW"/>
</dbReference>
<evidence type="ECO:0000256" key="2">
    <source>
        <dbReference type="ARBA" id="ARBA00023125"/>
    </source>
</evidence>
<dbReference type="GO" id="GO:0006355">
    <property type="term" value="P:regulation of DNA-templated transcription"/>
    <property type="evidence" value="ECO:0007669"/>
    <property type="project" value="InterPro"/>
</dbReference>
<dbReference type="CDD" id="cd17535">
    <property type="entry name" value="REC_NarL-like"/>
    <property type="match status" value="1"/>
</dbReference>
<dbReference type="PROSITE" id="PS00622">
    <property type="entry name" value="HTH_LUXR_1"/>
    <property type="match status" value="1"/>
</dbReference>
<gene>
    <name evidence="6" type="ORF">H9819_07305</name>
</gene>
<dbReference type="PANTHER" id="PTHR43214:SF43">
    <property type="entry name" value="TWO-COMPONENT RESPONSE REGULATOR"/>
    <property type="match status" value="1"/>
</dbReference>
<dbReference type="EMBL" id="DXCK01000102">
    <property type="protein sequence ID" value="HIZ02036.1"/>
    <property type="molecule type" value="Genomic_DNA"/>
</dbReference>
<dbReference type="SUPFAM" id="SSF46894">
    <property type="entry name" value="C-terminal effector domain of the bipartite response regulators"/>
    <property type="match status" value="1"/>
</dbReference>
<evidence type="ECO:0000313" key="6">
    <source>
        <dbReference type="EMBL" id="HIZ02036.1"/>
    </source>
</evidence>
<proteinExistence type="predicted"/>
<dbReference type="PROSITE" id="PS50110">
    <property type="entry name" value="RESPONSE_REGULATORY"/>
    <property type="match status" value="1"/>
</dbReference>
<dbReference type="Gene3D" id="3.40.50.2300">
    <property type="match status" value="1"/>
</dbReference>
<name>A0A9D2A5X8_9BACE</name>
<keyword evidence="2" id="KW-0238">DNA-binding</keyword>
<feature type="domain" description="HTH luxR-type" evidence="4">
    <location>
        <begin position="143"/>
        <end position="208"/>
    </location>
</feature>
<feature type="domain" description="Response regulatory" evidence="5">
    <location>
        <begin position="5"/>
        <end position="122"/>
    </location>
</feature>
<dbReference type="InterPro" id="IPR011006">
    <property type="entry name" value="CheY-like_superfamily"/>
</dbReference>
<dbReference type="PRINTS" id="PR00038">
    <property type="entry name" value="HTHLUXR"/>
</dbReference>
<keyword evidence="1 3" id="KW-0597">Phosphoprotein</keyword>
<dbReference type="Proteomes" id="UP000824023">
    <property type="component" value="Unassembled WGS sequence"/>
</dbReference>
<feature type="modified residue" description="4-aspartylphosphate" evidence="3">
    <location>
        <position position="57"/>
    </location>
</feature>
<dbReference type="InterPro" id="IPR000792">
    <property type="entry name" value="Tscrpt_reg_LuxR_C"/>
</dbReference>
<dbReference type="SMART" id="SM00448">
    <property type="entry name" value="REC"/>
    <property type="match status" value="1"/>
</dbReference>
<accession>A0A9D2A5X8</accession>
<dbReference type="PANTHER" id="PTHR43214">
    <property type="entry name" value="TWO-COMPONENT RESPONSE REGULATOR"/>
    <property type="match status" value="1"/>
</dbReference>
<dbReference type="Pfam" id="PF00196">
    <property type="entry name" value="GerE"/>
    <property type="match status" value="1"/>
</dbReference>
<reference evidence="6" key="1">
    <citation type="journal article" date="2021" name="PeerJ">
        <title>Extensive microbial diversity within the chicken gut microbiome revealed by metagenomics and culture.</title>
        <authorList>
            <person name="Gilroy R."/>
            <person name="Ravi A."/>
            <person name="Getino M."/>
            <person name="Pursley I."/>
            <person name="Horton D.L."/>
            <person name="Alikhan N.F."/>
            <person name="Baker D."/>
            <person name="Gharbi K."/>
            <person name="Hall N."/>
            <person name="Watson M."/>
            <person name="Adriaenssens E.M."/>
            <person name="Foster-Nyarko E."/>
            <person name="Jarju S."/>
            <person name="Secka A."/>
            <person name="Antonio M."/>
            <person name="Oren A."/>
            <person name="Chaudhuri R.R."/>
            <person name="La Ragione R."/>
            <person name="Hildebrand F."/>
            <person name="Pallen M.J."/>
        </authorList>
    </citation>
    <scope>NUCLEOTIDE SEQUENCE</scope>
    <source>
        <strain evidence="6">ChiHjej12B11-24981</strain>
    </source>
</reference>
<evidence type="ECO:0000259" key="5">
    <source>
        <dbReference type="PROSITE" id="PS50110"/>
    </source>
</evidence>
<dbReference type="InterPro" id="IPR001789">
    <property type="entry name" value="Sig_transdc_resp-reg_receiver"/>
</dbReference>
<evidence type="ECO:0000256" key="3">
    <source>
        <dbReference type="PROSITE-ProRule" id="PRU00169"/>
    </source>
</evidence>
<dbReference type="SUPFAM" id="SSF52172">
    <property type="entry name" value="CheY-like"/>
    <property type="match status" value="1"/>
</dbReference>